<name>A0A7S0ST12_9STRA</name>
<accession>A0A7S0ST12</accession>
<sequence length="146" mass="16571">MFYPVTNNTLQLYYLNLVEDLIDETEFLQTHFVENHGAIVIENIDDLNDVIHPCNLILIAHGRNEDIGLYSSADENAIPVITRDDLVNQFNAADFHSDQNTTIFACVCFGAALGSSTTNDRVIWAPRTFEPEYVNDFIEFVENNLI</sequence>
<gene>
    <name evidence="1" type="ORF">CNEB1095_LOCUS1571</name>
</gene>
<dbReference type="EMBL" id="HBFD01002445">
    <property type="protein sequence ID" value="CAD8715862.1"/>
    <property type="molecule type" value="Transcribed_RNA"/>
</dbReference>
<organism evidence="1">
    <name type="scientific">Chromulina nebulosa</name>
    <dbReference type="NCBI Taxonomy" id="96789"/>
    <lineage>
        <taxon>Eukaryota</taxon>
        <taxon>Sar</taxon>
        <taxon>Stramenopiles</taxon>
        <taxon>Ochrophyta</taxon>
        <taxon>Chrysophyceae</taxon>
        <taxon>Chromulinales</taxon>
        <taxon>Chromulinaceae</taxon>
        <taxon>Chromulina</taxon>
    </lineage>
</organism>
<dbReference type="AlphaFoldDB" id="A0A7S0ST12"/>
<evidence type="ECO:0000313" key="1">
    <source>
        <dbReference type="EMBL" id="CAD8715862.1"/>
    </source>
</evidence>
<proteinExistence type="predicted"/>
<protein>
    <submittedName>
        <fullName evidence="1">Uncharacterized protein</fullName>
    </submittedName>
</protein>
<reference evidence="1" key="1">
    <citation type="submission" date="2021-01" db="EMBL/GenBank/DDBJ databases">
        <authorList>
            <person name="Corre E."/>
            <person name="Pelletier E."/>
            <person name="Niang G."/>
            <person name="Scheremetjew M."/>
            <person name="Finn R."/>
            <person name="Kale V."/>
            <person name="Holt S."/>
            <person name="Cochrane G."/>
            <person name="Meng A."/>
            <person name="Brown T."/>
            <person name="Cohen L."/>
        </authorList>
    </citation>
    <scope>NUCLEOTIDE SEQUENCE</scope>
    <source>
        <strain evidence="1">UTEXLB2642</strain>
    </source>
</reference>